<comment type="caution">
    <text evidence="1">The sequence shown here is derived from an EMBL/GenBank/DDBJ whole genome shotgun (WGS) entry which is preliminary data.</text>
</comment>
<evidence type="ECO:0000313" key="1">
    <source>
        <dbReference type="EMBL" id="KAJ8867550.1"/>
    </source>
</evidence>
<accession>A0ABQ9G504</accession>
<proteinExistence type="predicted"/>
<dbReference type="EMBL" id="JARBHB010000015">
    <property type="protein sequence ID" value="KAJ8867550.1"/>
    <property type="molecule type" value="Genomic_DNA"/>
</dbReference>
<dbReference type="Proteomes" id="UP001159363">
    <property type="component" value="Chromosome 14"/>
</dbReference>
<reference evidence="1 2" key="1">
    <citation type="submission" date="2023-02" db="EMBL/GenBank/DDBJ databases">
        <title>LHISI_Scaffold_Assembly.</title>
        <authorList>
            <person name="Stuart O.P."/>
            <person name="Cleave R."/>
            <person name="Magrath M.J.L."/>
            <person name="Mikheyev A.S."/>
        </authorList>
    </citation>
    <scope>NUCLEOTIDE SEQUENCE [LARGE SCALE GENOMIC DNA]</scope>
    <source>
        <strain evidence="1">Daus_M_001</strain>
        <tissue evidence="1">Leg muscle</tissue>
    </source>
</reference>
<gene>
    <name evidence="1" type="ORF">PR048_031352</name>
</gene>
<sequence length="358" mass="39837">MVSLRLGRGRVAAYWPSRALVSTSQGTAMSYTVQWKQVKPVFTVEFDGTYGIWHVGVGFVCYDITSSAGGHHIKSLRSIERIHHLRKRSKYISCIRRVGGGGTVAISTLASHQGEPGSIPDFRKWESCRTMSLSCGFSRGSPVSPDPPLRRRFILTSITLIGSQDLAVNNRQKVYSLTHSCVWLLTIRNGELHRYDGNTPRLVRRSDEALEVRVSVARIAPSLLDFGRAASPEKEGAAVAERFACSPPTKANRVQSPAVSLRIFASGNRAGLVFSGMSRFSRPCIPPLLHPRLTSSHPTRVEGIAFVAKRPPFSRCVPIYDQSSVNQLSDANYNLLDLGRVHMCGLRPWRRRSYVWYI</sequence>
<keyword evidence="2" id="KW-1185">Reference proteome</keyword>
<organism evidence="1 2">
    <name type="scientific">Dryococelus australis</name>
    <dbReference type="NCBI Taxonomy" id="614101"/>
    <lineage>
        <taxon>Eukaryota</taxon>
        <taxon>Metazoa</taxon>
        <taxon>Ecdysozoa</taxon>
        <taxon>Arthropoda</taxon>
        <taxon>Hexapoda</taxon>
        <taxon>Insecta</taxon>
        <taxon>Pterygota</taxon>
        <taxon>Neoptera</taxon>
        <taxon>Polyneoptera</taxon>
        <taxon>Phasmatodea</taxon>
        <taxon>Verophasmatodea</taxon>
        <taxon>Anareolatae</taxon>
        <taxon>Phasmatidae</taxon>
        <taxon>Eurycanthinae</taxon>
        <taxon>Dryococelus</taxon>
    </lineage>
</organism>
<name>A0ABQ9G504_9NEOP</name>
<evidence type="ECO:0000313" key="2">
    <source>
        <dbReference type="Proteomes" id="UP001159363"/>
    </source>
</evidence>
<protein>
    <submittedName>
        <fullName evidence="1">Uncharacterized protein</fullName>
    </submittedName>
</protein>